<dbReference type="InterPro" id="IPR052173">
    <property type="entry name" value="Beta-lactam_resp_regulator"/>
</dbReference>
<evidence type="ECO:0000256" key="7">
    <source>
        <dbReference type="SAM" id="Phobius"/>
    </source>
</evidence>
<keyword evidence="10" id="KW-1185">Reference proteome</keyword>
<comment type="similarity">
    <text evidence="6">Belongs to the peptidase M48 family.</text>
</comment>
<reference evidence="9 10" key="1">
    <citation type="submission" date="2023-03" db="EMBL/GenBank/DDBJ databases">
        <title>Draft genome sequence of Streptomyces sp. RB6PN23 isolated from peat swamp forest in Thailand.</title>
        <authorList>
            <person name="Klaysubun C."/>
            <person name="Duangmal K."/>
        </authorList>
    </citation>
    <scope>NUCLEOTIDE SEQUENCE [LARGE SCALE GENOMIC DNA]</scope>
    <source>
        <strain evidence="9 10">RB6PN23</strain>
    </source>
</reference>
<dbReference type="Gene3D" id="3.30.2010.10">
    <property type="entry name" value="Metalloproteases ('zincins'), catalytic domain"/>
    <property type="match status" value="1"/>
</dbReference>
<name>A0ABT5ZPQ7_9ACTN</name>
<feature type="transmembrane region" description="Helical" evidence="7">
    <location>
        <begin position="35"/>
        <end position="58"/>
    </location>
</feature>
<dbReference type="Proteomes" id="UP001216579">
    <property type="component" value="Unassembled WGS sequence"/>
</dbReference>
<protein>
    <submittedName>
        <fullName evidence="9">M48 family metalloprotease</fullName>
        <ecNumber evidence="9">3.4.24.-</ecNumber>
    </submittedName>
</protein>
<dbReference type="EMBL" id="JARJBC010000013">
    <property type="protein sequence ID" value="MDF3291565.1"/>
    <property type="molecule type" value="Genomic_DNA"/>
</dbReference>
<keyword evidence="5 6" id="KW-0482">Metalloprotease</keyword>
<keyword evidence="1 6" id="KW-0645">Protease</keyword>
<dbReference type="EC" id="3.4.24.-" evidence="9"/>
<evidence type="ECO:0000313" key="10">
    <source>
        <dbReference type="Proteomes" id="UP001216579"/>
    </source>
</evidence>
<keyword evidence="7" id="KW-0472">Membrane</keyword>
<keyword evidence="4 6" id="KW-0862">Zinc</keyword>
<proteinExistence type="inferred from homology"/>
<dbReference type="Pfam" id="PF01435">
    <property type="entry name" value="Peptidase_M48"/>
    <property type="match status" value="1"/>
</dbReference>
<evidence type="ECO:0000256" key="3">
    <source>
        <dbReference type="ARBA" id="ARBA00022801"/>
    </source>
</evidence>
<evidence type="ECO:0000313" key="9">
    <source>
        <dbReference type="EMBL" id="MDF3291565.1"/>
    </source>
</evidence>
<keyword evidence="7" id="KW-0812">Transmembrane</keyword>
<gene>
    <name evidence="9" type="ORF">P3G67_20505</name>
</gene>
<keyword evidence="2" id="KW-0479">Metal-binding</keyword>
<evidence type="ECO:0000256" key="1">
    <source>
        <dbReference type="ARBA" id="ARBA00022670"/>
    </source>
</evidence>
<sequence>MHTAVYLLLLASVVLAVAGPRLTRGLAPATAARALTALILTAAAASTTGLIVLAVGGLSRTDEVLAFSHPDTAVLAADDPVPRRIGALAAVLILIVLVRLVVAVVRRVRSVRALAVVRRSPAAGDLIVVEAEEATAFALPGRPRRIVVSTGMLRALPAAERTVLLAHERAHLAHGHHRLQALAEAAAAVNPLLGGVREHLAFALERWADEEAATAVASRTLAARSLARAALASTSRASGPATALGYLHHRVAARVAALQGTRPVNRVSATLPAVVLTVLTAFALVDTDAALLRCLQALHP</sequence>
<dbReference type="InterPro" id="IPR001915">
    <property type="entry name" value="Peptidase_M48"/>
</dbReference>
<comment type="caution">
    <text evidence="9">The sequence shown here is derived from an EMBL/GenBank/DDBJ whole genome shotgun (WGS) entry which is preliminary data.</text>
</comment>
<accession>A0ABT5ZPQ7</accession>
<dbReference type="GO" id="GO:0008237">
    <property type="term" value="F:metallopeptidase activity"/>
    <property type="evidence" value="ECO:0007669"/>
    <property type="project" value="UniProtKB-KW"/>
</dbReference>
<evidence type="ECO:0000256" key="5">
    <source>
        <dbReference type="ARBA" id="ARBA00023049"/>
    </source>
</evidence>
<evidence type="ECO:0000256" key="2">
    <source>
        <dbReference type="ARBA" id="ARBA00022723"/>
    </source>
</evidence>
<evidence type="ECO:0000259" key="8">
    <source>
        <dbReference type="Pfam" id="PF01435"/>
    </source>
</evidence>
<dbReference type="PANTHER" id="PTHR34978:SF3">
    <property type="entry name" value="SLR0241 PROTEIN"/>
    <property type="match status" value="1"/>
</dbReference>
<organism evidence="9 10">
    <name type="scientific">Streptomyces silvisoli</name>
    <dbReference type="NCBI Taxonomy" id="3034235"/>
    <lineage>
        <taxon>Bacteria</taxon>
        <taxon>Bacillati</taxon>
        <taxon>Actinomycetota</taxon>
        <taxon>Actinomycetes</taxon>
        <taxon>Kitasatosporales</taxon>
        <taxon>Streptomycetaceae</taxon>
        <taxon>Streptomyces</taxon>
    </lineage>
</organism>
<evidence type="ECO:0000256" key="4">
    <source>
        <dbReference type="ARBA" id="ARBA00022833"/>
    </source>
</evidence>
<feature type="transmembrane region" description="Helical" evidence="7">
    <location>
        <begin position="85"/>
        <end position="105"/>
    </location>
</feature>
<evidence type="ECO:0000256" key="6">
    <source>
        <dbReference type="RuleBase" id="RU003983"/>
    </source>
</evidence>
<feature type="transmembrane region" description="Helical" evidence="7">
    <location>
        <begin position="6"/>
        <end position="23"/>
    </location>
</feature>
<dbReference type="PANTHER" id="PTHR34978">
    <property type="entry name" value="POSSIBLE SENSOR-TRANSDUCER PROTEIN BLAR"/>
    <property type="match status" value="1"/>
</dbReference>
<feature type="domain" description="Peptidase M48" evidence="8">
    <location>
        <begin position="111"/>
        <end position="229"/>
    </location>
</feature>
<dbReference type="RefSeq" id="WP_276094746.1">
    <property type="nucleotide sequence ID" value="NZ_JARJBC010000013.1"/>
</dbReference>
<keyword evidence="3 6" id="KW-0378">Hydrolase</keyword>
<keyword evidence="7" id="KW-1133">Transmembrane helix</keyword>
<comment type="cofactor">
    <cofactor evidence="6">
        <name>Zn(2+)</name>
        <dbReference type="ChEBI" id="CHEBI:29105"/>
    </cofactor>
    <text evidence="6">Binds 1 zinc ion per subunit.</text>
</comment>